<gene>
    <name evidence="1" type="ORF">Ga0058931_2656</name>
</gene>
<dbReference type="Proteomes" id="UP000182045">
    <property type="component" value="Unassembled WGS sequence"/>
</dbReference>
<evidence type="ECO:0008006" key="3">
    <source>
        <dbReference type="Google" id="ProtNLM"/>
    </source>
</evidence>
<organism evidence="1 2">
    <name type="scientific">Roseibaca calidilacus</name>
    <dbReference type="NCBI Taxonomy" id="1666912"/>
    <lineage>
        <taxon>Bacteria</taxon>
        <taxon>Pseudomonadati</taxon>
        <taxon>Pseudomonadota</taxon>
        <taxon>Alphaproteobacteria</taxon>
        <taxon>Rhodobacterales</taxon>
        <taxon>Paracoccaceae</taxon>
        <taxon>Roseinatronobacter</taxon>
    </lineage>
</organism>
<evidence type="ECO:0000313" key="2">
    <source>
        <dbReference type="Proteomes" id="UP000182045"/>
    </source>
</evidence>
<dbReference type="EMBL" id="FBYC01000004">
    <property type="protein sequence ID" value="CUX82908.1"/>
    <property type="molecule type" value="Genomic_DNA"/>
</dbReference>
<proteinExistence type="predicted"/>
<reference evidence="1 2" key="1">
    <citation type="submission" date="2016-01" db="EMBL/GenBank/DDBJ databases">
        <authorList>
            <person name="Varghese N."/>
        </authorList>
    </citation>
    <scope>NUCLEOTIDE SEQUENCE [LARGE SCALE GENOMIC DNA]</scope>
    <source>
        <strain evidence="1 2">HL-91</strain>
    </source>
</reference>
<sequence>MQDIYFTWDEIKRLKTIEKHSIDFLDVITIFDSPHLIIPARSDTEDRFAAIADWNGIMVAVFFTIRGESIRIITARRARKHERDLYQNLHAGRDSPDERPH</sequence>
<comment type="caution">
    <text evidence="1">The sequence shown here is derived from an EMBL/GenBank/DDBJ whole genome shotgun (WGS) entry which is preliminary data.</text>
</comment>
<accession>A0ABM9VVQ8</accession>
<name>A0ABM9VVQ8_9RHOB</name>
<dbReference type="InterPro" id="IPR038573">
    <property type="entry name" value="BrnT_sf"/>
</dbReference>
<keyword evidence="2" id="KW-1185">Reference proteome</keyword>
<dbReference type="Gene3D" id="3.10.450.530">
    <property type="entry name" value="Ribonuclease toxin, BrnT, of type II toxin-antitoxin system"/>
    <property type="match status" value="1"/>
</dbReference>
<dbReference type="RefSeq" id="WP_072246741.1">
    <property type="nucleotide sequence ID" value="NZ_FBYC01000004.1"/>
</dbReference>
<dbReference type="InterPro" id="IPR007460">
    <property type="entry name" value="BrnT_toxin"/>
</dbReference>
<dbReference type="Pfam" id="PF04365">
    <property type="entry name" value="BrnT_toxin"/>
    <property type="match status" value="1"/>
</dbReference>
<evidence type="ECO:0000313" key="1">
    <source>
        <dbReference type="EMBL" id="CUX82908.1"/>
    </source>
</evidence>
<protein>
    <recommendedName>
        <fullName evidence="3">BrnT family toxin</fullName>
    </recommendedName>
</protein>